<evidence type="ECO:0000259" key="1">
    <source>
        <dbReference type="Pfam" id="PF01609"/>
    </source>
</evidence>
<keyword evidence="4" id="KW-1185">Reference proteome</keyword>
<dbReference type="Proteomes" id="UP000317648">
    <property type="component" value="Chromosome"/>
</dbReference>
<dbReference type="KEGG" id="lcre:Pla8534_65520"/>
<dbReference type="GO" id="GO:0004803">
    <property type="term" value="F:transposase activity"/>
    <property type="evidence" value="ECO:0007669"/>
    <property type="project" value="InterPro"/>
</dbReference>
<dbReference type="InterPro" id="IPR002559">
    <property type="entry name" value="Transposase_11"/>
</dbReference>
<name>A0A518DM05_9BACT</name>
<feature type="domain" description="Transposase IS4-like" evidence="1">
    <location>
        <begin position="17"/>
        <end position="79"/>
    </location>
</feature>
<evidence type="ECO:0000313" key="3">
    <source>
        <dbReference type="EMBL" id="QDU98679.1"/>
    </source>
</evidence>
<dbReference type="GO" id="GO:0006313">
    <property type="term" value="P:DNA transposition"/>
    <property type="evidence" value="ECO:0007669"/>
    <property type="project" value="InterPro"/>
</dbReference>
<reference evidence="2 4" key="1">
    <citation type="submission" date="2019-02" db="EMBL/GenBank/DDBJ databases">
        <title>Deep-cultivation of Planctomycetes and their phenomic and genomic characterization uncovers novel biology.</title>
        <authorList>
            <person name="Wiegand S."/>
            <person name="Jogler M."/>
            <person name="Boedeker C."/>
            <person name="Pinto D."/>
            <person name="Vollmers J."/>
            <person name="Rivas-Marin E."/>
            <person name="Kohn T."/>
            <person name="Peeters S.H."/>
            <person name="Heuer A."/>
            <person name="Rast P."/>
            <person name="Oberbeckmann S."/>
            <person name="Bunk B."/>
            <person name="Jeske O."/>
            <person name="Meyerdierks A."/>
            <person name="Storesund J.E."/>
            <person name="Kallscheuer N."/>
            <person name="Luecker S."/>
            <person name="Lage O.M."/>
            <person name="Pohl T."/>
            <person name="Merkel B.J."/>
            <person name="Hornburger P."/>
            <person name="Mueller R.-W."/>
            <person name="Bruemmer F."/>
            <person name="Labrenz M."/>
            <person name="Spormann A.M."/>
            <person name="Op den Camp H."/>
            <person name="Overmann J."/>
            <person name="Amann R."/>
            <person name="Jetten M.S.M."/>
            <person name="Mascher T."/>
            <person name="Medema M.H."/>
            <person name="Devos D.P."/>
            <person name="Kaster A.-K."/>
            <person name="Ovreas L."/>
            <person name="Rohde M."/>
            <person name="Galperin M.Y."/>
            <person name="Jogler C."/>
        </authorList>
    </citation>
    <scope>NUCLEOTIDE SEQUENCE [LARGE SCALE GENOMIC DNA]</scope>
    <source>
        <strain evidence="2 4">Pla85_3_4</strain>
    </source>
</reference>
<proteinExistence type="predicted"/>
<dbReference type="EMBL" id="CP036433">
    <property type="protein sequence ID" value="QDU98679.1"/>
    <property type="molecule type" value="Genomic_DNA"/>
</dbReference>
<sequence length="114" mass="13365">MERVVVERGTETLRDVRYFVSSLDADTVTPQQLLGWVRGHWSVENNLHFVKDRWWDEDRHYLRRPGLAERMATLTSCALAFVQLVAQTADRGLRRQADLFAWRPQTALHQLGFK</sequence>
<protein>
    <recommendedName>
        <fullName evidence="1">Transposase IS4-like domain-containing protein</fullName>
    </recommendedName>
</protein>
<dbReference type="KEGG" id="lcre:Pla8534_06240"/>
<organism evidence="2 4">
    <name type="scientific">Lignipirellula cremea</name>
    <dbReference type="NCBI Taxonomy" id="2528010"/>
    <lineage>
        <taxon>Bacteria</taxon>
        <taxon>Pseudomonadati</taxon>
        <taxon>Planctomycetota</taxon>
        <taxon>Planctomycetia</taxon>
        <taxon>Pirellulales</taxon>
        <taxon>Pirellulaceae</taxon>
        <taxon>Lignipirellula</taxon>
    </lineage>
</organism>
<gene>
    <name evidence="2" type="ORF">Pla8534_06240</name>
    <name evidence="3" type="ORF">Pla8534_65520</name>
</gene>
<dbReference type="EMBL" id="CP036433">
    <property type="protein sequence ID" value="QDU92851.1"/>
    <property type="molecule type" value="Genomic_DNA"/>
</dbReference>
<dbReference type="AlphaFoldDB" id="A0A518DM05"/>
<evidence type="ECO:0000313" key="4">
    <source>
        <dbReference type="Proteomes" id="UP000317648"/>
    </source>
</evidence>
<accession>A0A518DM05</accession>
<dbReference type="Pfam" id="PF01609">
    <property type="entry name" value="DDE_Tnp_1"/>
    <property type="match status" value="1"/>
</dbReference>
<evidence type="ECO:0000313" key="2">
    <source>
        <dbReference type="EMBL" id="QDU92851.1"/>
    </source>
</evidence>
<dbReference type="GO" id="GO:0003677">
    <property type="term" value="F:DNA binding"/>
    <property type="evidence" value="ECO:0007669"/>
    <property type="project" value="InterPro"/>
</dbReference>